<sequence length="188" mass="19489">MGLMLALLSGPATAGQLADAATKAEALAASGDAVGAHDVMRTAISDFSATLPFSIGKAVFVAADPAGYAMYDPKPDAQFNPGEALVSYVEPVGLSWKPAAAAGKLQTHFTVDMDLVSASGEVLSSQKALGTYTFTSFFRNQEIYALVTTDVSGAAAGDYILRFHFNDLNSGKTASVDQKFTIAAPQTP</sequence>
<dbReference type="Proteomes" id="UP000585507">
    <property type="component" value="Unassembled WGS sequence"/>
</dbReference>
<dbReference type="AlphaFoldDB" id="A0A7W8U8C2"/>
<gene>
    <name evidence="1" type="ORF">GGD55_001266</name>
</gene>
<reference evidence="1 2" key="1">
    <citation type="submission" date="2020-08" db="EMBL/GenBank/DDBJ databases">
        <title>Genomic Encyclopedia of Type Strains, Phase IV (KMG-V): Genome sequencing to study the core and pangenomes of soil and plant-associated prokaryotes.</title>
        <authorList>
            <person name="Whitman W."/>
        </authorList>
    </citation>
    <scope>NUCLEOTIDE SEQUENCE [LARGE SCALE GENOMIC DNA]</scope>
    <source>
        <strain evidence="1 2">SEMIA 4084</strain>
    </source>
</reference>
<evidence type="ECO:0000313" key="1">
    <source>
        <dbReference type="EMBL" id="MBB5534583.1"/>
    </source>
</evidence>
<keyword evidence="2" id="KW-1185">Reference proteome</keyword>
<evidence type="ECO:0000313" key="2">
    <source>
        <dbReference type="Proteomes" id="UP000585507"/>
    </source>
</evidence>
<dbReference type="EMBL" id="JACHBK010000003">
    <property type="protein sequence ID" value="MBB5534583.1"/>
    <property type="molecule type" value="Genomic_DNA"/>
</dbReference>
<accession>A0A7W8U8C2</accession>
<protein>
    <submittedName>
        <fullName evidence="1">Uncharacterized protein</fullName>
    </submittedName>
</protein>
<organism evidence="1 2">
    <name type="scientific">Rhizobium giardinii</name>
    <dbReference type="NCBI Taxonomy" id="56731"/>
    <lineage>
        <taxon>Bacteria</taxon>
        <taxon>Pseudomonadati</taxon>
        <taxon>Pseudomonadota</taxon>
        <taxon>Alphaproteobacteria</taxon>
        <taxon>Hyphomicrobiales</taxon>
        <taxon>Rhizobiaceae</taxon>
        <taxon>Rhizobium/Agrobacterium group</taxon>
        <taxon>Rhizobium</taxon>
    </lineage>
</organism>
<name>A0A7W8U8C2_9HYPH</name>
<comment type="caution">
    <text evidence="1">The sequence shown here is derived from an EMBL/GenBank/DDBJ whole genome shotgun (WGS) entry which is preliminary data.</text>
</comment>
<proteinExistence type="predicted"/>